<dbReference type="Gene3D" id="1.25.10.10">
    <property type="entry name" value="Leucine-rich Repeat Variant"/>
    <property type="match status" value="1"/>
</dbReference>
<comment type="caution">
    <text evidence="1">The sequence shown here is derived from an EMBL/GenBank/DDBJ whole genome shotgun (WGS) entry which is preliminary data.</text>
</comment>
<dbReference type="AlphaFoldDB" id="A0A918X9N3"/>
<reference evidence="1" key="2">
    <citation type="submission" date="2020-09" db="EMBL/GenBank/DDBJ databases">
        <authorList>
            <person name="Sun Q."/>
            <person name="Ohkuma M."/>
        </authorList>
    </citation>
    <scope>NUCLEOTIDE SEQUENCE</scope>
    <source>
        <strain evidence="1">JCM 4637</strain>
    </source>
</reference>
<reference evidence="1" key="1">
    <citation type="journal article" date="2014" name="Int. J. Syst. Evol. Microbiol.">
        <title>Complete genome sequence of Corynebacterium casei LMG S-19264T (=DSM 44701T), isolated from a smear-ripened cheese.</title>
        <authorList>
            <consortium name="US DOE Joint Genome Institute (JGI-PGF)"/>
            <person name="Walter F."/>
            <person name="Albersmeier A."/>
            <person name="Kalinowski J."/>
            <person name="Ruckert C."/>
        </authorList>
    </citation>
    <scope>NUCLEOTIDE SEQUENCE</scope>
    <source>
        <strain evidence="1">JCM 4637</strain>
    </source>
</reference>
<sequence>MDGSEGGSVVVDGLLETLAGASSASWVGRAWAGSVLAAFAGEPAAAQALVGLLLDVQDTAVTRQTAEALVRAGTADAVAVLARAVARASDSHADWIQTGVHDALAEGAALMDLLVLCQGLAHAPEAAVRQGAAEIRTWVEKHEAEVTR</sequence>
<evidence type="ECO:0008006" key="3">
    <source>
        <dbReference type="Google" id="ProtNLM"/>
    </source>
</evidence>
<name>A0A918X9N3_9ACTN</name>
<organism evidence="1 2">
    <name type="scientific">Streptomyces finlayi</name>
    <dbReference type="NCBI Taxonomy" id="67296"/>
    <lineage>
        <taxon>Bacteria</taxon>
        <taxon>Bacillati</taxon>
        <taxon>Actinomycetota</taxon>
        <taxon>Actinomycetes</taxon>
        <taxon>Kitasatosporales</taxon>
        <taxon>Streptomycetaceae</taxon>
        <taxon>Streptomyces</taxon>
    </lineage>
</organism>
<evidence type="ECO:0000313" key="2">
    <source>
        <dbReference type="Proteomes" id="UP000638353"/>
    </source>
</evidence>
<evidence type="ECO:0000313" key="1">
    <source>
        <dbReference type="EMBL" id="GHD19977.1"/>
    </source>
</evidence>
<dbReference type="Proteomes" id="UP000638353">
    <property type="component" value="Unassembled WGS sequence"/>
</dbReference>
<dbReference type="Pfam" id="PF13646">
    <property type="entry name" value="HEAT_2"/>
    <property type="match status" value="1"/>
</dbReference>
<accession>A0A918X9N3</accession>
<dbReference type="InterPro" id="IPR011989">
    <property type="entry name" value="ARM-like"/>
</dbReference>
<gene>
    <name evidence="1" type="ORF">GCM10010334_84080</name>
</gene>
<protein>
    <recommendedName>
        <fullName evidence="3">HEAT repeat domain-containing protein</fullName>
    </recommendedName>
</protein>
<proteinExistence type="predicted"/>
<dbReference type="EMBL" id="BMVC01000037">
    <property type="protein sequence ID" value="GHD19977.1"/>
    <property type="molecule type" value="Genomic_DNA"/>
</dbReference>